<sequence>MERENEPDNLDINDYHRLRYLGDNVNEILQSVLENIRAGIGLFEVGESIRALYLNDAYFQCIGYSREDYDKEIQDVLSTLLPEDAAGFLACISENAPKGRSIYYIIRGYRKNGEIGWFEVKGEPLENHIGKNPIYLTVISDITVEKESEAQVRELKQINDELTLQQERYKILEATAMGLLFEYYPEKDTMVFSYNLPGNKKRREVRNYSEYMKNSPFVHSSHQKMFCEALQEACKGEVDKNLEYLSSISGGGYRWHRTHYKSILDNEGKVISVIGRIQDIHEEYMEKEKLNYRAETDGLTGLYRKEAAFEKMREYMVEAPREIYYFSLVDLDHFKQINDLHGHQYGDRILRQTSQALSAGFGESAVIGRFGGDEFIILTRGLSEEEVRQILLKVREQCSFCFGTVKTGAEDPLMEVFEEADRRMYHQKALRKEEN</sequence>
<keyword evidence="5" id="KW-1185">Reference proteome</keyword>
<dbReference type="EC" id="2.7.7.65" evidence="4"/>
<evidence type="ECO:0000256" key="1">
    <source>
        <dbReference type="SAM" id="Coils"/>
    </source>
</evidence>
<dbReference type="InterPro" id="IPR052155">
    <property type="entry name" value="Biofilm_reg_signaling"/>
</dbReference>
<feature type="domain" description="PAC" evidence="2">
    <location>
        <begin position="100"/>
        <end position="154"/>
    </location>
</feature>
<evidence type="ECO:0000313" key="5">
    <source>
        <dbReference type="Proteomes" id="UP001652432"/>
    </source>
</evidence>
<dbReference type="SUPFAM" id="SSF55073">
    <property type="entry name" value="Nucleotide cyclase"/>
    <property type="match status" value="1"/>
</dbReference>
<accession>A0ABT2T2Z2</accession>
<dbReference type="CDD" id="cd01949">
    <property type="entry name" value="GGDEF"/>
    <property type="match status" value="1"/>
</dbReference>
<keyword evidence="4" id="KW-0808">Transferase</keyword>
<dbReference type="Gene3D" id="3.30.450.20">
    <property type="entry name" value="PAS domain"/>
    <property type="match status" value="2"/>
</dbReference>
<dbReference type="NCBIfam" id="TIGR00254">
    <property type="entry name" value="GGDEF"/>
    <property type="match status" value="1"/>
</dbReference>
<dbReference type="InterPro" id="IPR043128">
    <property type="entry name" value="Rev_trsase/Diguanyl_cyclase"/>
</dbReference>
<organism evidence="4 5">
    <name type="scientific">Suilimivivens aceti</name>
    <dbReference type="NCBI Taxonomy" id="2981774"/>
    <lineage>
        <taxon>Bacteria</taxon>
        <taxon>Bacillati</taxon>
        <taxon>Bacillota</taxon>
        <taxon>Clostridia</taxon>
        <taxon>Lachnospirales</taxon>
        <taxon>Lachnospiraceae</taxon>
        <taxon>Suilimivivens</taxon>
    </lineage>
</organism>
<evidence type="ECO:0000313" key="4">
    <source>
        <dbReference type="EMBL" id="MCU6744625.1"/>
    </source>
</evidence>
<dbReference type="PANTHER" id="PTHR44757:SF2">
    <property type="entry name" value="BIOFILM ARCHITECTURE MAINTENANCE PROTEIN MBAA"/>
    <property type="match status" value="1"/>
</dbReference>
<name>A0ABT2T2Z2_9FIRM</name>
<dbReference type="PROSITE" id="PS50113">
    <property type="entry name" value="PAC"/>
    <property type="match status" value="2"/>
</dbReference>
<feature type="domain" description="GGDEF" evidence="3">
    <location>
        <begin position="322"/>
        <end position="435"/>
    </location>
</feature>
<reference evidence="4 5" key="1">
    <citation type="journal article" date="2021" name="ISME Commun">
        <title>Automated analysis of genomic sequences facilitates high-throughput and comprehensive description of bacteria.</title>
        <authorList>
            <person name="Hitch T.C.A."/>
        </authorList>
    </citation>
    <scope>NUCLEOTIDE SEQUENCE [LARGE SCALE GENOMIC DNA]</scope>
    <source>
        <strain evidence="4 5">Sanger_18</strain>
    </source>
</reference>
<dbReference type="NCBIfam" id="TIGR00229">
    <property type="entry name" value="sensory_box"/>
    <property type="match status" value="1"/>
</dbReference>
<feature type="domain" description="PAC" evidence="2">
    <location>
        <begin position="240"/>
        <end position="292"/>
    </location>
</feature>
<dbReference type="PROSITE" id="PS50887">
    <property type="entry name" value="GGDEF"/>
    <property type="match status" value="1"/>
</dbReference>
<dbReference type="InterPro" id="IPR035965">
    <property type="entry name" value="PAS-like_dom_sf"/>
</dbReference>
<feature type="coiled-coil region" evidence="1">
    <location>
        <begin position="145"/>
        <end position="175"/>
    </location>
</feature>
<evidence type="ECO:0000259" key="3">
    <source>
        <dbReference type="PROSITE" id="PS50887"/>
    </source>
</evidence>
<protein>
    <submittedName>
        <fullName evidence="4">Diguanylate cyclase</fullName>
        <ecNumber evidence="4">2.7.7.65</ecNumber>
    </submittedName>
</protein>
<dbReference type="InterPro" id="IPR029787">
    <property type="entry name" value="Nucleotide_cyclase"/>
</dbReference>
<dbReference type="GO" id="GO:0052621">
    <property type="term" value="F:diguanylate cyclase activity"/>
    <property type="evidence" value="ECO:0007669"/>
    <property type="project" value="UniProtKB-EC"/>
</dbReference>
<dbReference type="SUPFAM" id="SSF55785">
    <property type="entry name" value="PYP-like sensor domain (PAS domain)"/>
    <property type="match status" value="2"/>
</dbReference>
<dbReference type="SMART" id="SM00086">
    <property type="entry name" value="PAC"/>
    <property type="match status" value="2"/>
</dbReference>
<keyword evidence="1" id="KW-0175">Coiled coil</keyword>
<dbReference type="InterPro" id="IPR001610">
    <property type="entry name" value="PAC"/>
</dbReference>
<dbReference type="Pfam" id="PF00990">
    <property type="entry name" value="GGDEF"/>
    <property type="match status" value="1"/>
</dbReference>
<evidence type="ECO:0000259" key="2">
    <source>
        <dbReference type="PROSITE" id="PS50113"/>
    </source>
</evidence>
<dbReference type="InterPro" id="IPR013655">
    <property type="entry name" value="PAS_fold_3"/>
</dbReference>
<dbReference type="Proteomes" id="UP001652432">
    <property type="component" value="Unassembled WGS sequence"/>
</dbReference>
<dbReference type="SMART" id="SM00267">
    <property type="entry name" value="GGDEF"/>
    <property type="match status" value="1"/>
</dbReference>
<dbReference type="RefSeq" id="WP_262574711.1">
    <property type="nucleotide sequence ID" value="NZ_JAOQKJ010000006.1"/>
</dbReference>
<dbReference type="InterPro" id="IPR000014">
    <property type="entry name" value="PAS"/>
</dbReference>
<dbReference type="EMBL" id="JAOQKJ010000006">
    <property type="protein sequence ID" value="MCU6744625.1"/>
    <property type="molecule type" value="Genomic_DNA"/>
</dbReference>
<dbReference type="InterPro" id="IPR000160">
    <property type="entry name" value="GGDEF_dom"/>
</dbReference>
<gene>
    <name evidence="4" type="ORF">OCV77_08965</name>
</gene>
<keyword evidence="4" id="KW-0548">Nucleotidyltransferase</keyword>
<dbReference type="Gene3D" id="3.30.70.270">
    <property type="match status" value="1"/>
</dbReference>
<proteinExistence type="predicted"/>
<dbReference type="InterPro" id="IPR000700">
    <property type="entry name" value="PAS-assoc_C"/>
</dbReference>
<dbReference type="PANTHER" id="PTHR44757">
    <property type="entry name" value="DIGUANYLATE CYCLASE DGCP"/>
    <property type="match status" value="1"/>
</dbReference>
<comment type="caution">
    <text evidence="4">The sequence shown here is derived from an EMBL/GenBank/DDBJ whole genome shotgun (WGS) entry which is preliminary data.</text>
</comment>
<dbReference type="CDD" id="cd00130">
    <property type="entry name" value="PAS"/>
    <property type="match status" value="1"/>
</dbReference>
<dbReference type="Pfam" id="PF08447">
    <property type="entry name" value="PAS_3"/>
    <property type="match status" value="1"/>
</dbReference>